<evidence type="ECO:0000259" key="1">
    <source>
        <dbReference type="PROSITE" id="PS51186"/>
    </source>
</evidence>
<organism evidence="2 3">
    <name type="scientific">Paeniglutamicibacter antarcticus</name>
    <dbReference type="NCBI Taxonomy" id="494023"/>
    <lineage>
        <taxon>Bacteria</taxon>
        <taxon>Bacillati</taxon>
        <taxon>Actinomycetota</taxon>
        <taxon>Actinomycetes</taxon>
        <taxon>Micrococcales</taxon>
        <taxon>Micrococcaceae</taxon>
        <taxon>Paeniglutamicibacter</taxon>
    </lineage>
</organism>
<protein>
    <recommendedName>
        <fullName evidence="1">N-acetyltransferase domain-containing protein</fullName>
    </recommendedName>
</protein>
<dbReference type="InterPro" id="IPR007344">
    <property type="entry name" value="GrpB/CoaE"/>
</dbReference>
<dbReference type="Proteomes" id="UP001501257">
    <property type="component" value="Unassembled WGS sequence"/>
</dbReference>
<gene>
    <name evidence="2" type="ORF">GCM10025778_25130</name>
</gene>
<dbReference type="PROSITE" id="PS51186">
    <property type="entry name" value="GNAT"/>
    <property type="match status" value="1"/>
</dbReference>
<evidence type="ECO:0000313" key="3">
    <source>
        <dbReference type="Proteomes" id="UP001501257"/>
    </source>
</evidence>
<dbReference type="Pfam" id="PF13508">
    <property type="entry name" value="Acetyltransf_7"/>
    <property type="match status" value="1"/>
</dbReference>
<dbReference type="Gene3D" id="3.30.460.10">
    <property type="entry name" value="Beta Polymerase, domain 2"/>
    <property type="match status" value="1"/>
</dbReference>
<dbReference type="InterPro" id="IPR043519">
    <property type="entry name" value="NT_sf"/>
</dbReference>
<dbReference type="SUPFAM" id="SSF55729">
    <property type="entry name" value="Acyl-CoA N-acyltransferases (Nat)"/>
    <property type="match status" value="1"/>
</dbReference>
<dbReference type="InterPro" id="IPR000182">
    <property type="entry name" value="GNAT_dom"/>
</dbReference>
<keyword evidence="3" id="KW-1185">Reference proteome</keyword>
<dbReference type="Gene3D" id="3.40.630.30">
    <property type="match status" value="1"/>
</dbReference>
<dbReference type="EMBL" id="BAABLK010000034">
    <property type="protein sequence ID" value="GAA5227980.1"/>
    <property type="molecule type" value="Genomic_DNA"/>
</dbReference>
<proteinExistence type="predicted"/>
<name>A0ABP9TSN8_9MICC</name>
<feature type="domain" description="N-acetyltransferase" evidence="1">
    <location>
        <begin position="1"/>
        <end position="130"/>
    </location>
</feature>
<reference evidence="3" key="1">
    <citation type="journal article" date="2019" name="Int. J. Syst. Evol. Microbiol.">
        <title>The Global Catalogue of Microorganisms (GCM) 10K type strain sequencing project: providing services to taxonomists for standard genome sequencing and annotation.</title>
        <authorList>
            <consortium name="The Broad Institute Genomics Platform"/>
            <consortium name="The Broad Institute Genome Sequencing Center for Infectious Disease"/>
            <person name="Wu L."/>
            <person name="Ma J."/>
        </authorList>
    </citation>
    <scope>NUCLEOTIDE SEQUENCE [LARGE SCALE GENOMIC DNA]</scope>
    <source>
        <strain evidence="3">JCM 18952</strain>
    </source>
</reference>
<dbReference type="PANTHER" id="PTHR34822">
    <property type="entry name" value="GRPB DOMAIN PROTEIN (AFU_ORTHOLOGUE AFUA_1G01530)"/>
    <property type="match status" value="1"/>
</dbReference>
<dbReference type="SUPFAM" id="SSF81301">
    <property type="entry name" value="Nucleotidyltransferase"/>
    <property type="match status" value="1"/>
</dbReference>
<comment type="caution">
    <text evidence="2">The sequence shown here is derived from an EMBL/GenBank/DDBJ whole genome shotgun (WGS) entry which is preliminary data.</text>
</comment>
<dbReference type="PANTHER" id="PTHR34822:SF1">
    <property type="entry name" value="GRPB FAMILY PROTEIN"/>
    <property type="match status" value="1"/>
</dbReference>
<dbReference type="Pfam" id="PF04229">
    <property type="entry name" value="GrpB"/>
    <property type="match status" value="1"/>
</dbReference>
<dbReference type="InterPro" id="IPR016181">
    <property type="entry name" value="Acyl_CoA_acyltransferase"/>
</dbReference>
<evidence type="ECO:0000313" key="2">
    <source>
        <dbReference type="EMBL" id="GAA5227980.1"/>
    </source>
</evidence>
<sequence length="337" mass="36146">MAQDPGFRALLTSASDATGDALDTLIRGLGNMALLVVPDERGGGPVALALYRRLDCVAVQIEYLAVHQAHRHSGMATALVHRVQADTGAMVVACTDDDAVGFYRAAGFHTSDSAPDPRWPARRRYLCVLPRMALLRDLEADDGSLAWVDGPPTPQPVRVVAPSPAWAPQYAALAERLGDALGTSALAIEHLGSTSVHGLDAKPVIDVVLTLQDPDSEALYLPLLEAAGFVLRLREPGWYRHRLLVPSAGSGLPAANIHVFAPGSPETSRMIAFRDWLRTHHADRDAYGRIKRAAAAQINDAGGGAGLVTDYNAAKEPFIRGLYEQILHEPWGPRTTA</sequence>
<accession>A0ABP9TSN8</accession>